<sequence>MYAWWRGVARGPAAAEEALRELVVTGHVAGGGGGGPGGDGGAAAADSSAQQDQRPQRPQQHPAEEAALLTLMPDGVLHKRPLRLQPQILTTNAHNRNSNRNHNRNCLQGYDALVAQLAAQHAEYHRVQYRPVTSCGYVLGEFRMQDVGGLAGHPATFRVSRGYCLFKLRVDPESARISRGWVRRQMTQEERDERVWDPVHVYPAAFPLERLHLTRGGKPDPRVMEEAACAWVAAQAKPRRPPETRSVPEGLTRVGGTAGRARMSGGEAERAPAAAAAVAAAVGGEGKEAPGGVVRQMAEAGGAAVGGGGGGGSDAMLYGTGDVLSAAGETQEAPSSASSPQVSGTPPPSVETATMGDGGGGGGGGGLQSLRTGGYIESISSPDQPTSRGGEAGDLFSSIRHGGGGGGGAVPRVDGGPSVSPPGAAGTAEPPEVDQKGVREAYDRVTASAALGPDAVKVNTVDGVSAAAAAAVPTPTTMAQSRLVDRVLADDCRFLDAYGIWPDPDDEDGSSYGIQSYAGRRPQAVAGVQQILRRIQAQQRRCAQVEPLLYDVAVSEDHNLAFVHWVNVVTPAPEAPKPPPPTPQQQKQHSTPNAKYAAVPAAGVPAAAAPTTRGSEGGGDGGSGLAVAASSAAAAAATAATAAARAATAAADVASTAASAASVAASSASTAATIAATAATAAAFAAGAEEAESRLAAASKQQPEGPPSLTATAQTEQALAAPLLTQQQQQPQEQPAGTELNAAQISGVAVNSRQKVAAVDDNGVSGGGGGSGRPMGLQDLRIPMPSMPNMPQLQIQNLEEALTAAAQRVAGAAGTAAAAASAAAAAATAVIMAESAGADSSDVVAAAAAKAVAAAQQRKKDAAAAAAAATAPAPAPPPPPPPVPYQQECMAALLFHDDGTVSDIWMFRGPFHYERRLLKP</sequence>
<feature type="region of interest" description="Disordered" evidence="1">
    <location>
        <begin position="234"/>
        <end position="262"/>
    </location>
</feature>
<dbReference type="GeneID" id="9628172"/>
<feature type="compositionally biased region" description="Gly residues" evidence="1">
    <location>
        <begin position="29"/>
        <end position="41"/>
    </location>
</feature>
<feature type="compositionally biased region" description="Gly residues" evidence="1">
    <location>
        <begin position="356"/>
        <end position="367"/>
    </location>
</feature>
<evidence type="ECO:0000313" key="3">
    <source>
        <dbReference type="Proteomes" id="UP000001058"/>
    </source>
</evidence>
<feature type="region of interest" description="Disordered" evidence="1">
    <location>
        <begin position="573"/>
        <end position="597"/>
    </location>
</feature>
<feature type="region of interest" description="Disordered" evidence="1">
    <location>
        <begin position="603"/>
        <end position="622"/>
    </location>
</feature>
<feature type="compositionally biased region" description="Low complexity" evidence="1">
    <location>
        <begin position="42"/>
        <end position="60"/>
    </location>
</feature>
<keyword evidence="3" id="KW-1185">Reference proteome</keyword>
<dbReference type="EMBL" id="GL378423">
    <property type="protein sequence ID" value="EFJ40216.1"/>
    <property type="molecule type" value="Genomic_DNA"/>
</dbReference>
<feature type="compositionally biased region" description="Pro residues" evidence="1">
    <location>
        <begin position="573"/>
        <end position="583"/>
    </location>
</feature>
<dbReference type="AlphaFoldDB" id="D8UJ64"/>
<feature type="region of interest" description="Disordered" evidence="1">
    <location>
        <begin position="29"/>
        <end position="62"/>
    </location>
</feature>
<feature type="region of interest" description="Disordered" evidence="1">
    <location>
        <begin position="326"/>
        <end position="436"/>
    </location>
</feature>
<dbReference type="InParanoid" id="D8UJ64"/>
<feature type="compositionally biased region" description="Polar residues" evidence="1">
    <location>
        <begin position="332"/>
        <end position="344"/>
    </location>
</feature>
<feature type="region of interest" description="Disordered" evidence="1">
    <location>
        <begin position="865"/>
        <end position="885"/>
    </location>
</feature>
<organism evidence="3">
    <name type="scientific">Volvox carteri f. nagariensis</name>
    <dbReference type="NCBI Taxonomy" id="3068"/>
    <lineage>
        <taxon>Eukaryota</taxon>
        <taxon>Viridiplantae</taxon>
        <taxon>Chlorophyta</taxon>
        <taxon>core chlorophytes</taxon>
        <taxon>Chlorophyceae</taxon>
        <taxon>CS clade</taxon>
        <taxon>Chlamydomonadales</taxon>
        <taxon>Volvocaceae</taxon>
        <taxon>Volvox</taxon>
    </lineage>
</organism>
<evidence type="ECO:0000313" key="2">
    <source>
        <dbReference type="EMBL" id="EFJ40216.1"/>
    </source>
</evidence>
<feature type="compositionally biased region" description="Pro residues" evidence="1">
    <location>
        <begin position="873"/>
        <end position="884"/>
    </location>
</feature>
<dbReference type="RefSeq" id="XP_002958696.1">
    <property type="nucleotide sequence ID" value="XM_002958650.1"/>
</dbReference>
<evidence type="ECO:0000256" key="1">
    <source>
        <dbReference type="SAM" id="MobiDB-lite"/>
    </source>
</evidence>
<dbReference type="Proteomes" id="UP000001058">
    <property type="component" value="Unassembled WGS sequence"/>
</dbReference>
<dbReference type="KEGG" id="vcn:VOLCADRAFT_100008"/>
<protein>
    <submittedName>
        <fullName evidence="2">Uncharacterized protein</fullName>
    </submittedName>
</protein>
<reference evidence="2 3" key="1">
    <citation type="journal article" date="2010" name="Science">
        <title>Genomic analysis of organismal complexity in the multicellular green alga Volvox carteri.</title>
        <authorList>
            <person name="Prochnik S.E."/>
            <person name="Umen J."/>
            <person name="Nedelcu A.M."/>
            <person name="Hallmann A."/>
            <person name="Miller S.M."/>
            <person name="Nishii I."/>
            <person name="Ferris P."/>
            <person name="Kuo A."/>
            <person name="Mitros T."/>
            <person name="Fritz-Laylin L.K."/>
            <person name="Hellsten U."/>
            <person name="Chapman J."/>
            <person name="Simakov O."/>
            <person name="Rensing S.A."/>
            <person name="Terry A."/>
            <person name="Pangilinan J."/>
            <person name="Kapitonov V."/>
            <person name="Jurka J."/>
            <person name="Salamov A."/>
            <person name="Shapiro H."/>
            <person name="Schmutz J."/>
            <person name="Grimwood J."/>
            <person name="Lindquist E."/>
            <person name="Lucas S."/>
            <person name="Grigoriev I.V."/>
            <person name="Schmitt R."/>
            <person name="Kirk D."/>
            <person name="Rokhsar D.S."/>
        </authorList>
    </citation>
    <scope>NUCLEOTIDE SEQUENCE [LARGE SCALE GENOMIC DNA]</scope>
    <source>
        <strain evidence="3">f. Nagariensis / Eve</strain>
    </source>
</reference>
<accession>D8UJ64</accession>
<name>D8UJ64_VOLCA</name>
<feature type="compositionally biased region" description="Low complexity" evidence="1">
    <location>
        <begin position="410"/>
        <end position="430"/>
    </location>
</feature>
<dbReference type="OrthoDB" id="545265at2759"/>
<proteinExistence type="predicted"/>
<feature type="compositionally biased region" description="Polar residues" evidence="1">
    <location>
        <begin position="378"/>
        <end position="387"/>
    </location>
</feature>
<gene>
    <name evidence="2" type="ORF">VOLCADRAFT_100008</name>
</gene>